<reference evidence="1 2" key="1">
    <citation type="journal article" date="2018" name="G3 (Bethesda)">
        <title>Phylogenetic and Phylogenomic Definition of Rhizopus Species.</title>
        <authorList>
            <person name="Gryganskyi A.P."/>
            <person name="Golan J."/>
            <person name="Dolatabadi S."/>
            <person name="Mondo S."/>
            <person name="Robb S."/>
            <person name="Idnurm A."/>
            <person name="Muszewska A."/>
            <person name="Steczkiewicz K."/>
            <person name="Masonjones S."/>
            <person name="Liao H.L."/>
            <person name="Gajdeczka M.T."/>
            <person name="Anike F."/>
            <person name="Vuek A."/>
            <person name="Anishchenko I.M."/>
            <person name="Voigt K."/>
            <person name="de Hoog G.S."/>
            <person name="Smith M.E."/>
            <person name="Heitman J."/>
            <person name="Vilgalys R."/>
            <person name="Stajich J.E."/>
        </authorList>
    </citation>
    <scope>NUCLEOTIDE SEQUENCE [LARGE SCALE GENOMIC DNA]</scope>
    <source>
        <strain evidence="1 2">CBS 357.93</strain>
    </source>
</reference>
<keyword evidence="2" id="KW-1185">Reference proteome</keyword>
<sequence>MTSKKEDMEKYKQLQYIQDMLDDLSVDRESIEIVFMSIKNAFSTYPKPKQRRLDI</sequence>
<dbReference type="Proteomes" id="UP000252139">
    <property type="component" value="Unassembled WGS sequence"/>
</dbReference>
<accession>A0A367JK05</accession>
<dbReference type="EMBL" id="PJQL01001149">
    <property type="protein sequence ID" value="RCH90267.1"/>
    <property type="molecule type" value="Genomic_DNA"/>
</dbReference>
<comment type="caution">
    <text evidence="1">The sequence shown here is derived from an EMBL/GenBank/DDBJ whole genome shotgun (WGS) entry which is preliminary data.</text>
</comment>
<protein>
    <submittedName>
        <fullName evidence="1">Uncharacterized protein</fullName>
    </submittedName>
</protein>
<organism evidence="1 2">
    <name type="scientific">Rhizopus azygosporus</name>
    <name type="common">Rhizopus microsporus var. azygosporus</name>
    <dbReference type="NCBI Taxonomy" id="86630"/>
    <lineage>
        <taxon>Eukaryota</taxon>
        <taxon>Fungi</taxon>
        <taxon>Fungi incertae sedis</taxon>
        <taxon>Mucoromycota</taxon>
        <taxon>Mucoromycotina</taxon>
        <taxon>Mucoromycetes</taxon>
        <taxon>Mucorales</taxon>
        <taxon>Mucorineae</taxon>
        <taxon>Rhizopodaceae</taxon>
        <taxon>Rhizopus</taxon>
    </lineage>
</organism>
<gene>
    <name evidence="1" type="ORF">CU097_009557</name>
</gene>
<evidence type="ECO:0000313" key="1">
    <source>
        <dbReference type="EMBL" id="RCH90267.1"/>
    </source>
</evidence>
<evidence type="ECO:0000313" key="2">
    <source>
        <dbReference type="Proteomes" id="UP000252139"/>
    </source>
</evidence>
<proteinExistence type="predicted"/>
<name>A0A367JK05_RHIAZ</name>
<dbReference type="AlphaFoldDB" id="A0A367JK05"/>